<dbReference type="RefSeq" id="WP_037018634.1">
    <property type="nucleotide sequence ID" value="NZ_JRMB01000004.1"/>
</dbReference>
<comment type="caution">
    <text evidence="6">The sequence shown here is derived from an EMBL/GenBank/DDBJ whole genome shotgun (WGS) entry which is preliminary data.</text>
</comment>
<dbReference type="InterPro" id="IPR036388">
    <property type="entry name" value="WH-like_DNA-bd_sf"/>
</dbReference>
<dbReference type="Pfam" id="PF07729">
    <property type="entry name" value="FCD"/>
    <property type="match status" value="1"/>
</dbReference>
<evidence type="ECO:0000256" key="2">
    <source>
        <dbReference type="ARBA" id="ARBA00023125"/>
    </source>
</evidence>
<dbReference type="Proteomes" id="UP000029719">
    <property type="component" value="Unassembled WGS sequence"/>
</dbReference>
<gene>
    <name evidence="6" type="ORF">LT42_23525</name>
</gene>
<dbReference type="AlphaFoldDB" id="A0A9X0EAB7"/>
<dbReference type="SUPFAM" id="SSF48008">
    <property type="entry name" value="GntR ligand-binding domain-like"/>
    <property type="match status" value="1"/>
</dbReference>
<feature type="region of interest" description="Disordered" evidence="4">
    <location>
        <begin position="1"/>
        <end position="21"/>
    </location>
</feature>
<protein>
    <submittedName>
        <fullName evidence="6">GntR family transcriptional regulator</fullName>
    </submittedName>
</protein>
<dbReference type="CDD" id="cd07377">
    <property type="entry name" value="WHTH_GntR"/>
    <property type="match status" value="1"/>
</dbReference>
<dbReference type="Gene3D" id="1.10.10.10">
    <property type="entry name" value="Winged helix-like DNA-binding domain superfamily/Winged helix DNA-binding domain"/>
    <property type="match status" value="1"/>
</dbReference>
<organism evidence="6 7">
    <name type="scientific">Pseudomonas lutea</name>
    <dbReference type="NCBI Taxonomy" id="243924"/>
    <lineage>
        <taxon>Bacteria</taxon>
        <taxon>Pseudomonadati</taxon>
        <taxon>Pseudomonadota</taxon>
        <taxon>Gammaproteobacteria</taxon>
        <taxon>Pseudomonadales</taxon>
        <taxon>Pseudomonadaceae</taxon>
        <taxon>Pseudomonas</taxon>
    </lineage>
</organism>
<dbReference type="InterPro" id="IPR008920">
    <property type="entry name" value="TF_FadR/GntR_C"/>
</dbReference>
<keyword evidence="3" id="KW-0804">Transcription</keyword>
<evidence type="ECO:0000256" key="3">
    <source>
        <dbReference type="ARBA" id="ARBA00023163"/>
    </source>
</evidence>
<accession>A0A9X0EAB7</accession>
<evidence type="ECO:0000259" key="5">
    <source>
        <dbReference type="PROSITE" id="PS50949"/>
    </source>
</evidence>
<dbReference type="PANTHER" id="PTHR43537">
    <property type="entry name" value="TRANSCRIPTIONAL REGULATOR, GNTR FAMILY"/>
    <property type="match status" value="1"/>
</dbReference>
<dbReference type="GO" id="GO:0003677">
    <property type="term" value="F:DNA binding"/>
    <property type="evidence" value="ECO:0007669"/>
    <property type="project" value="UniProtKB-KW"/>
</dbReference>
<dbReference type="InterPro" id="IPR011711">
    <property type="entry name" value="GntR_C"/>
</dbReference>
<evidence type="ECO:0000313" key="7">
    <source>
        <dbReference type="Proteomes" id="UP000029719"/>
    </source>
</evidence>
<dbReference type="EMBL" id="JRMB01000004">
    <property type="protein sequence ID" value="KGF62127.1"/>
    <property type="molecule type" value="Genomic_DNA"/>
</dbReference>
<evidence type="ECO:0000256" key="4">
    <source>
        <dbReference type="SAM" id="MobiDB-lite"/>
    </source>
</evidence>
<dbReference type="Pfam" id="PF00392">
    <property type="entry name" value="GntR"/>
    <property type="match status" value="1"/>
</dbReference>
<dbReference type="PRINTS" id="PR00035">
    <property type="entry name" value="HTHGNTR"/>
</dbReference>
<keyword evidence="1" id="KW-0805">Transcription regulation</keyword>
<evidence type="ECO:0000256" key="1">
    <source>
        <dbReference type="ARBA" id="ARBA00023015"/>
    </source>
</evidence>
<dbReference type="GO" id="GO:0003700">
    <property type="term" value="F:DNA-binding transcription factor activity"/>
    <property type="evidence" value="ECO:0007669"/>
    <property type="project" value="InterPro"/>
</dbReference>
<dbReference type="InterPro" id="IPR036390">
    <property type="entry name" value="WH_DNA-bd_sf"/>
</dbReference>
<evidence type="ECO:0000313" key="6">
    <source>
        <dbReference type="EMBL" id="KGF62127.1"/>
    </source>
</evidence>
<reference evidence="6 7" key="1">
    <citation type="submission" date="2014-09" db="EMBL/GenBank/DDBJ databases">
        <title>Genome sequence of Pseudomonas lutea strain DSM 17257T.</title>
        <authorList>
            <person name="Kwak Y."/>
            <person name="Shin J.-H."/>
        </authorList>
    </citation>
    <scope>NUCLEOTIDE SEQUENCE [LARGE SCALE GENOMIC DNA]</scope>
    <source>
        <strain evidence="6 7">DSM 17257</strain>
    </source>
</reference>
<keyword evidence="2" id="KW-0238">DNA-binding</keyword>
<feature type="domain" description="HTH gntR-type" evidence="5">
    <location>
        <begin position="22"/>
        <end position="89"/>
    </location>
</feature>
<proteinExistence type="predicted"/>
<dbReference type="Gene3D" id="1.20.120.530">
    <property type="entry name" value="GntR ligand-binding domain-like"/>
    <property type="match status" value="1"/>
</dbReference>
<dbReference type="SMART" id="SM00345">
    <property type="entry name" value="HTH_GNTR"/>
    <property type="match status" value="1"/>
</dbReference>
<feature type="compositionally biased region" description="Basic and acidic residues" evidence="4">
    <location>
        <begin position="1"/>
        <end position="14"/>
    </location>
</feature>
<dbReference type="PANTHER" id="PTHR43537:SF41">
    <property type="entry name" value="TRANSCRIPTIONAL REGULATORY PROTEIN"/>
    <property type="match status" value="1"/>
</dbReference>
<name>A0A9X0EAB7_9PSED</name>
<dbReference type="SUPFAM" id="SSF46785">
    <property type="entry name" value="Winged helix' DNA-binding domain"/>
    <property type="match status" value="1"/>
</dbReference>
<dbReference type="InterPro" id="IPR000524">
    <property type="entry name" value="Tscrpt_reg_HTH_GntR"/>
</dbReference>
<sequence length="247" mass="27749">MRRTEKEQFLRETLGDEQPPAHQARAIIEEKLRSAILDGRLPAGIALRQQELATLFGVSRMPVREALRQLEAQSLLRVETHKGAVVAPLINEDATDAYALRILLESEALRQSIPLLTPDDINTARGYIEKLEVETDYTVMGTLNRLFHMTLYSKAHNTRLLKLVEDGLNEEERFLRFNLEHMNLGKVSQNDHLELLEMAAAGNVEATIEALAHHLNRGVEAINAYLTARKAEDAKPAPGLKKRALAH</sequence>
<dbReference type="SMART" id="SM00895">
    <property type="entry name" value="FCD"/>
    <property type="match status" value="1"/>
</dbReference>
<dbReference type="PROSITE" id="PS50949">
    <property type="entry name" value="HTH_GNTR"/>
    <property type="match status" value="1"/>
</dbReference>
<dbReference type="OrthoDB" id="9799812at2"/>